<dbReference type="PRINTS" id="PR00081">
    <property type="entry name" value="GDHRDH"/>
</dbReference>
<sequence>MADATTSAAVLITGATGGVGIEAVRALTAKGFRVYAAARNPDAVPRGAGIHPVRLDVTDPAGVAAAADELRAQGVTSLRAVVNNAGIIVQGPLEVVPDDELHRQFDVNVYGPARVIRAFLPMLRAGQGRIVNITAGTARMAVPYLAPISASKAALQSMSDALRVELAHLGVDVVVVEPGTMDTPIFATAAEAAAKAQAGADPAVLALYRDQVAAMERVQASGKPGPPRLVADAIVTAVTATRPKARYSVGGDTRVLGLLSSLPLRTRDRLVRQAIGLDKAAAANTAGAAK</sequence>
<dbReference type="Pfam" id="PF00106">
    <property type="entry name" value="adh_short"/>
    <property type="match status" value="1"/>
</dbReference>
<dbReference type="RefSeq" id="WP_179768816.1">
    <property type="nucleotide sequence ID" value="NZ_JACCFO010000001.1"/>
</dbReference>
<dbReference type="PANTHER" id="PTHR44169:SF6">
    <property type="entry name" value="NADPH-DEPENDENT 1-ACYLDIHYDROXYACETONE PHOSPHATE REDUCTASE"/>
    <property type="match status" value="1"/>
</dbReference>
<organism evidence="4 5">
    <name type="scientific">Streptomonospora nanhaiensis</name>
    <dbReference type="NCBI Taxonomy" id="1323731"/>
    <lineage>
        <taxon>Bacteria</taxon>
        <taxon>Bacillati</taxon>
        <taxon>Actinomycetota</taxon>
        <taxon>Actinomycetes</taxon>
        <taxon>Streptosporangiales</taxon>
        <taxon>Nocardiopsidaceae</taxon>
        <taxon>Streptomonospora</taxon>
    </lineage>
</organism>
<protein>
    <submittedName>
        <fullName evidence="4">NAD(P)-dependent dehydrogenase (Short-subunit alcohol dehydrogenase family)</fullName>
    </submittedName>
</protein>
<reference evidence="4 5" key="1">
    <citation type="submission" date="2020-07" db="EMBL/GenBank/DDBJ databases">
        <title>Sequencing the genomes of 1000 actinobacteria strains.</title>
        <authorList>
            <person name="Klenk H.-P."/>
        </authorList>
    </citation>
    <scope>NUCLEOTIDE SEQUENCE [LARGE SCALE GENOMIC DNA]</scope>
    <source>
        <strain evidence="4 5">DSM 45927</strain>
    </source>
</reference>
<keyword evidence="5" id="KW-1185">Reference proteome</keyword>
<dbReference type="PANTHER" id="PTHR44169">
    <property type="entry name" value="NADPH-DEPENDENT 1-ACYLDIHYDROXYACETONE PHOSPHATE REDUCTASE"/>
    <property type="match status" value="1"/>
</dbReference>
<dbReference type="CDD" id="cd05374">
    <property type="entry name" value="17beta-HSD-like_SDR_c"/>
    <property type="match status" value="1"/>
</dbReference>
<evidence type="ECO:0000313" key="5">
    <source>
        <dbReference type="Proteomes" id="UP000575985"/>
    </source>
</evidence>
<name>A0A853BSF0_9ACTN</name>
<dbReference type="Proteomes" id="UP000575985">
    <property type="component" value="Unassembled WGS sequence"/>
</dbReference>
<keyword evidence="2" id="KW-0560">Oxidoreductase</keyword>
<evidence type="ECO:0000313" key="4">
    <source>
        <dbReference type="EMBL" id="NYI97477.1"/>
    </source>
</evidence>
<dbReference type="PRINTS" id="PR00080">
    <property type="entry name" value="SDRFAMILY"/>
</dbReference>
<evidence type="ECO:0000256" key="1">
    <source>
        <dbReference type="ARBA" id="ARBA00006484"/>
    </source>
</evidence>
<comment type="caution">
    <text evidence="4">The sequence shown here is derived from an EMBL/GenBank/DDBJ whole genome shotgun (WGS) entry which is preliminary data.</text>
</comment>
<dbReference type="EMBL" id="JACCFO010000001">
    <property type="protein sequence ID" value="NYI97477.1"/>
    <property type="molecule type" value="Genomic_DNA"/>
</dbReference>
<proteinExistence type="inferred from homology"/>
<comment type="similarity">
    <text evidence="1 3">Belongs to the short-chain dehydrogenases/reductases (SDR) family.</text>
</comment>
<accession>A0A853BSF0</accession>
<evidence type="ECO:0000256" key="2">
    <source>
        <dbReference type="ARBA" id="ARBA00023002"/>
    </source>
</evidence>
<dbReference type="SUPFAM" id="SSF51735">
    <property type="entry name" value="NAD(P)-binding Rossmann-fold domains"/>
    <property type="match status" value="1"/>
</dbReference>
<dbReference type="InterPro" id="IPR036291">
    <property type="entry name" value="NAD(P)-bd_dom_sf"/>
</dbReference>
<gene>
    <name evidence="4" type="ORF">HNR12_003754</name>
</gene>
<dbReference type="InterPro" id="IPR002347">
    <property type="entry name" value="SDR_fam"/>
</dbReference>
<dbReference type="GO" id="GO:0016491">
    <property type="term" value="F:oxidoreductase activity"/>
    <property type="evidence" value="ECO:0007669"/>
    <property type="project" value="UniProtKB-KW"/>
</dbReference>
<dbReference type="Gene3D" id="3.40.50.720">
    <property type="entry name" value="NAD(P)-binding Rossmann-like Domain"/>
    <property type="match status" value="1"/>
</dbReference>
<dbReference type="AlphaFoldDB" id="A0A853BSF0"/>
<evidence type="ECO:0000256" key="3">
    <source>
        <dbReference type="RuleBase" id="RU000363"/>
    </source>
</evidence>